<dbReference type="Gene3D" id="3.40.50.150">
    <property type="entry name" value="Vaccinia Virus protein VP39"/>
    <property type="match status" value="1"/>
</dbReference>
<accession>A0ABW0W217</accession>
<dbReference type="RefSeq" id="WP_379190677.1">
    <property type="nucleotide sequence ID" value="NZ_JBHSOW010000088.1"/>
</dbReference>
<name>A0ABW0W217_9BACL</name>
<evidence type="ECO:0000313" key="2">
    <source>
        <dbReference type="Proteomes" id="UP001596047"/>
    </source>
</evidence>
<proteinExistence type="predicted"/>
<evidence type="ECO:0000313" key="1">
    <source>
        <dbReference type="EMBL" id="MFC5652042.1"/>
    </source>
</evidence>
<sequence>MPYSHFGEIGDIWKHLPLCYFLSKEQPARYVESNSAYPMYMLNRTDERNYGIYYLLEQLSIRHYEHIAASPYLQIVKGITGNEKNLQNYLGSPGLALEVLKEYSHYVFCDIEDEPLQHIMNYAKQSLLDNRIQTVHGDSIEFLWHEIEKMGKETFLHIDPYRIFEMNKHGRCYFDLFVKAIQQGIKTMLWYGFESLEEQERLHARMRESLLNSRVERFGIDIFIEGIGASAVNVNPGVPGCGIMIANLSASSVDHLKQYAKELEEIYQYASYLDKPARLTAVEINVKA</sequence>
<keyword evidence="2" id="KW-1185">Reference proteome</keyword>
<gene>
    <name evidence="1" type="primary">rlmJ</name>
    <name evidence="1" type="ORF">ACFPYJ_23575</name>
</gene>
<reference evidence="2" key="1">
    <citation type="journal article" date="2019" name="Int. J. Syst. Evol. Microbiol.">
        <title>The Global Catalogue of Microorganisms (GCM) 10K type strain sequencing project: providing services to taxonomists for standard genome sequencing and annotation.</title>
        <authorList>
            <consortium name="The Broad Institute Genomics Platform"/>
            <consortium name="The Broad Institute Genome Sequencing Center for Infectious Disease"/>
            <person name="Wu L."/>
            <person name="Ma J."/>
        </authorList>
    </citation>
    <scope>NUCLEOTIDE SEQUENCE [LARGE SCALE GENOMIC DNA]</scope>
    <source>
        <strain evidence="2">CGMCC 1.3240</strain>
    </source>
</reference>
<dbReference type="SUPFAM" id="SSF53335">
    <property type="entry name" value="S-adenosyl-L-methionine-dependent methyltransferases"/>
    <property type="match status" value="1"/>
</dbReference>
<dbReference type="InterPro" id="IPR007473">
    <property type="entry name" value="RlmJ"/>
</dbReference>
<protein>
    <submittedName>
        <fullName evidence="1">23S rRNA (Adenine(2030)-N(6))-methyltransferase RlmJ</fullName>
    </submittedName>
</protein>
<dbReference type="EMBL" id="JBHSOW010000088">
    <property type="protein sequence ID" value="MFC5652042.1"/>
    <property type="molecule type" value="Genomic_DNA"/>
</dbReference>
<comment type="caution">
    <text evidence="1">The sequence shown here is derived from an EMBL/GenBank/DDBJ whole genome shotgun (WGS) entry which is preliminary data.</text>
</comment>
<dbReference type="InterPro" id="IPR029063">
    <property type="entry name" value="SAM-dependent_MTases_sf"/>
</dbReference>
<dbReference type="Proteomes" id="UP001596047">
    <property type="component" value="Unassembled WGS sequence"/>
</dbReference>
<organism evidence="1 2">
    <name type="scientific">Paenibacillus solisilvae</name>
    <dbReference type="NCBI Taxonomy" id="2486751"/>
    <lineage>
        <taxon>Bacteria</taxon>
        <taxon>Bacillati</taxon>
        <taxon>Bacillota</taxon>
        <taxon>Bacilli</taxon>
        <taxon>Bacillales</taxon>
        <taxon>Paenibacillaceae</taxon>
        <taxon>Paenibacillus</taxon>
    </lineage>
</organism>
<dbReference type="Pfam" id="PF04378">
    <property type="entry name" value="RsmJ"/>
    <property type="match status" value="1"/>
</dbReference>